<name>A0A3P3ZP96_9ZZZZ</name>
<protein>
    <submittedName>
        <fullName evidence="1">Uncharacterized protein</fullName>
    </submittedName>
</protein>
<gene>
    <name evidence="1" type="ORF">CARN8_3460002</name>
</gene>
<organism evidence="1">
    <name type="scientific">mine drainage metagenome</name>
    <dbReference type="NCBI Taxonomy" id="410659"/>
    <lineage>
        <taxon>unclassified sequences</taxon>
        <taxon>metagenomes</taxon>
        <taxon>ecological metagenomes</taxon>
    </lineage>
</organism>
<dbReference type="AlphaFoldDB" id="A0A3P3ZP96"/>
<accession>A0A3P3ZP96</accession>
<evidence type="ECO:0000313" key="1">
    <source>
        <dbReference type="EMBL" id="VAY88640.1"/>
    </source>
</evidence>
<reference evidence="1" key="1">
    <citation type="submission" date="2018-10" db="EMBL/GenBank/DDBJ databases">
        <authorList>
            <person name="Plewniak F."/>
        </authorList>
    </citation>
    <scope>NUCLEOTIDE SEQUENCE</scope>
</reference>
<proteinExistence type="predicted"/>
<dbReference type="EMBL" id="UOYP01000275">
    <property type="protein sequence ID" value="VAY88640.1"/>
    <property type="molecule type" value="Genomic_DNA"/>
</dbReference>
<sequence>MNRQFDPLFYNQIPDRIGWKVRQNLPDVMSGNTTNLQKAMLVVCHVELPPCLLKMKTYVDNGSAVSPCTRPRVRQLRKAGSLCCNVPR</sequence>